<proteinExistence type="predicted"/>
<comment type="caution">
    <text evidence="1">The sequence shown here is derived from an EMBL/GenBank/DDBJ whole genome shotgun (WGS) entry which is preliminary data.</text>
</comment>
<evidence type="ECO:0000313" key="1">
    <source>
        <dbReference type="EMBL" id="CAG6398301.1"/>
    </source>
</evidence>
<organism evidence="1 2">
    <name type="scientific">Actinacidiphila cocklensis</name>
    <dbReference type="NCBI Taxonomy" id="887465"/>
    <lineage>
        <taxon>Bacteria</taxon>
        <taxon>Bacillati</taxon>
        <taxon>Actinomycetota</taxon>
        <taxon>Actinomycetes</taxon>
        <taxon>Kitasatosporales</taxon>
        <taxon>Streptomycetaceae</taxon>
        <taxon>Actinacidiphila</taxon>
    </lineage>
</organism>
<dbReference type="Proteomes" id="UP001152519">
    <property type="component" value="Unassembled WGS sequence"/>
</dbReference>
<reference evidence="1" key="1">
    <citation type="submission" date="2021-05" db="EMBL/GenBank/DDBJ databases">
        <authorList>
            <person name="Arsene-Ploetze F."/>
        </authorList>
    </citation>
    <scope>NUCLEOTIDE SEQUENCE</scope>
    <source>
        <strain evidence="1">DSM 42138</strain>
    </source>
</reference>
<dbReference type="EMBL" id="CAJSLV010000102">
    <property type="protein sequence ID" value="CAG6398301.1"/>
    <property type="molecule type" value="Genomic_DNA"/>
</dbReference>
<sequence length="99" mass="10525">MTDLNVKPQELLASAHMTDTVNSPALHSRITGALSALDDAAQALASWSIQPEMDELSSTWSLAFKGLQGRLAASADALRGCATTHAWNDTLLGRDFEGL</sequence>
<protein>
    <submittedName>
        <fullName evidence="1">Uncharacterized protein</fullName>
    </submittedName>
</protein>
<dbReference type="RefSeq" id="WP_251499516.1">
    <property type="nucleotide sequence ID" value="NZ_CAJSLV010000102.1"/>
</dbReference>
<name>A0A9W4DY55_9ACTN</name>
<accession>A0A9W4DY55</accession>
<dbReference type="AlphaFoldDB" id="A0A9W4DY55"/>
<evidence type="ECO:0000313" key="2">
    <source>
        <dbReference type="Proteomes" id="UP001152519"/>
    </source>
</evidence>
<keyword evidence="2" id="KW-1185">Reference proteome</keyword>
<gene>
    <name evidence="1" type="ORF">SCOCK_690019</name>
</gene>